<name>A0AAJ1IFP3_9SPIO</name>
<feature type="domain" description="N-acetyltransferase" evidence="1">
    <location>
        <begin position="3"/>
        <end position="145"/>
    </location>
</feature>
<dbReference type="InterPro" id="IPR016181">
    <property type="entry name" value="Acyl_CoA_acyltransferase"/>
</dbReference>
<gene>
    <name evidence="2" type="ORF">PQJ61_16935</name>
</gene>
<organism evidence="2 3">
    <name type="scientific">Candidatus Thalassospirochaeta sargassi</name>
    <dbReference type="NCBI Taxonomy" id="3119039"/>
    <lineage>
        <taxon>Bacteria</taxon>
        <taxon>Pseudomonadati</taxon>
        <taxon>Spirochaetota</taxon>
        <taxon>Spirochaetia</taxon>
        <taxon>Spirochaetales</taxon>
        <taxon>Spirochaetaceae</taxon>
        <taxon>Candidatus Thalassospirochaeta</taxon>
    </lineage>
</organism>
<dbReference type="InterPro" id="IPR000182">
    <property type="entry name" value="GNAT_dom"/>
</dbReference>
<evidence type="ECO:0000259" key="1">
    <source>
        <dbReference type="PROSITE" id="PS51186"/>
    </source>
</evidence>
<dbReference type="EMBL" id="JAQQAL010000047">
    <property type="protein sequence ID" value="MDC7228449.1"/>
    <property type="molecule type" value="Genomic_DNA"/>
</dbReference>
<dbReference type="PROSITE" id="PS51186">
    <property type="entry name" value="GNAT"/>
    <property type="match status" value="1"/>
</dbReference>
<sequence>MEYQLRAARPDDAAWVNILTKETMNPWVEAAWEAEEDRQHYYYLNRFNLETTRIIEVNGRSAGRISLEISEKTLNLADIHIAEEFQGHGLGTKIIKDKLAEAVKKGLDVELKCLRSNPVQNLYIRLGFKLILQDEKRLYYKYSVRNED</sequence>
<accession>A0AAJ1IFP3</accession>
<comment type="caution">
    <text evidence="2">The sequence shown here is derived from an EMBL/GenBank/DDBJ whole genome shotgun (WGS) entry which is preliminary data.</text>
</comment>
<proteinExistence type="predicted"/>
<protein>
    <submittedName>
        <fullName evidence="2">GNAT family N-acetyltransferase</fullName>
    </submittedName>
</protein>
<dbReference type="GO" id="GO:0016747">
    <property type="term" value="F:acyltransferase activity, transferring groups other than amino-acyl groups"/>
    <property type="evidence" value="ECO:0007669"/>
    <property type="project" value="InterPro"/>
</dbReference>
<evidence type="ECO:0000313" key="3">
    <source>
        <dbReference type="Proteomes" id="UP001221217"/>
    </source>
</evidence>
<dbReference type="AlphaFoldDB" id="A0AAJ1IFP3"/>
<dbReference type="CDD" id="cd04301">
    <property type="entry name" value="NAT_SF"/>
    <property type="match status" value="1"/>
</dbReference>
<reference evidence="2 3" key="1">
    <citation type="submission" date="2022-12" db="EMBL/GenBank/DDBJ databases">
        <title>Metagenome assembled genome from gulf of manar.</title>
        <authorList>
            <person name="Kohli P."/>
            <person name="Pk S."/>
            <person name="Venkata Ramana C."/>
            <person name="Sasikala C."/>
        </authorList>
    </citation>
    <scope>NUCLEOTIDE SEQUENCE [LARGE SCALE GENOMIC DNA]</scope>
    <source>
        <strain evidence="2">JB008</strain>
    </source>
</reference>
<dbReference type="SUPFAM" id="SSF55729">
    <property type="entry name" value="Acyl-CoA N-acyltransferases (Nat)"/>
    <property type="match status" value="1"/>
</dbReference>
<evidence type="ECO:0000313" key="2">
    <source>
        <dbReference type="EMBL" id="MDC7228449.1"/>
    </source>
</evidence>
<dbReference type="Gene3D" id="3.40.630.30">
    <property type="match status" value="1"/>
</dbReference>
<dbReference type="Proteomes" id="UP001221217">
    <property type="component" value="Unassembled WGS sequence"/>
</dbReference>
<dbReference type="Pfam" id="PF00583">
    <property type="entry name" value="Acetyltransf_1"/>
    <property type="match status" value="1"/>
</dbReference>